<sequence length="91" mass="10307">MRNQNRISMPPLVTVSCNSPLKYNSVPQKGKEQRVAMGCLLKIFGSVRFLVRQGLALQGHESDYTSASIQNEMLEMMAKEIVRYICSKIRS</sequence>
<dbReference type="Proteomes" id="UP001159363">
    <property type="component" value="Chromosome 6"/>
</dbReference>
<reference evidence="1 2" key="1">
    <citation type="submission" date="2023-02" db="EMBL/GenBank/DDBJ databases">
        <title>LHISI_Scaffold_Assembly.</title>
        <authorList>
            <person name="Stuart O.P."/>
            <person name="Cleave R."/>
            <person name="Magrath M.J.L."/>
            <person name="Mikheyev A.S."/>
        </authorList>
    </citation>
    <scope>NUCLEOTIDE SEQUENCE [LARGE SCALE GENOMIC DNA]</scope>
    <source>
        <strain evidence="1">Daus_M_001</strain>
        <tissue evidence="1">Leg muscle</tissue>
    </source>
</reference>
<comment type="caution">
    <text evidence="1">The sequence shown here is derived from an EMBL/GenBank/DDBJ whole genome shotgun (WGS) entry which is preliminary data.</text>
</comment>
<proteinExistence type="predicted"/>
<accession>A0ABQ9H5E4</accession>
<gene>
    <name evidence="1" type="ORF">PR048_019991</name>
</gene>
<evidence type="ECO:0000313" key="1">
    <source>
        <dbReference type="EMBL" id="KAJ8879383.1"/>
    </source>
</evidence>
<dbReference type="EMBL" id="JARBHB010000007">
    <property type="protein sequence ID" value="KAJ8879383.1"/>
    <property type="molecule type" value="Genomic_DNA"/>
</dbReference>
<name>A0ABQ9H5E4_9NEOP</name>
<evidence type="ECO:0000313" key="2">
    <source>
        <dbReference type="Proteomes" id="UP001159363"/>
    </source>
</evidence>
<protein>
    <submittedName>
        <fullName evidence="1">Uncharacterized protein</fullName>
    </submittedName>
</protein>
<dbReference type="PROSITE" id="PS51257">
    <property type="entry name" value="PROKAR_LIPOPROTEIN"/>
    <property type="match status" value="1"/>
</dbReference>
<keyword evidence="2" id="KW-1185">Reference proteome</keyword>
<organism evidence="1 2">
    <name type="scientific">Dryococelus australis</name>
    <dbReference type="NCBI Taxonomy" id="614101"/>
    <lineage>
        <taxon>Eukaryota</taxon>
        <taxon>Metazoa</taxon>
        <taxon>Ecdysozoa</taxon>
        <taxon>Arthropoda</taxon>
        <taxon>Hexapoda</taxon>
        <taxon>Insecta</taxon>
        <taxon>Pterygota</taxon>
        <taxon>Neoptera</taxon>
        <taxon>Polyneoptera</taxon>
        <taxon>Phasmatodea</taxon>
        <taxon>Verophasmatodea</taxon>
        <taxon>Anareolatae</taxon>
        <taxon>Phasmatidae</taxon>
        <taxon>Eurycanthinae</taxon>
        <taxon>Dryococelus</taxon>
    </lineage>
</organism>